<dbReference type="InterPro" id="IPR036182">
    <property type="entry name" value="PCuAC_sf"/>
</dbReference>
<dbReference type="PANTHER" id="PTHR36302">
    <property type="entry name" value="BLR7088 PROTEIN"/>
    <property type="match status" value="1"/>
</dbReference>
<dbReference type="InterPro" id="IPR058248">
    <property type="entry name" value="Lxx211020-like"/>
</dbReference>
<evidence type="ECO:0000313" key="3">
    <source>
        <dbReference type="Proteomes" id="UP000638981"/>
    </source>
</evidence>
<evidence type="ECO:0000313" key="2">
    <source>
        <dbReference type="EMBL" id="GHC66584.1"/>
    </source>
</evidence>
<dbReference type="RefSeq" id="WP_189413345.1">
    <property type="nucleotide sequence ID" value="NZ_BMYJ01000014.1"/>
</dbReference>
<organism evidence="2 3">
    <name type="scientific">Neogemmobacter tilapiae</name>
    <dbReference type="NCBI Taxonomy" id="875041"/>
    <lineage>
        <taxon>Bacteria</taxon>
        <taxon>Pseudomonadati</taxon>
        <taxon>Pseudomonadota</taxon>
        <taxon>Alphaproteobacteria</taxon>
        <taxon>Rhodobacterales</taxon>
        <taxon>Paracoccaceae</taxon>
        <taxon>Neogemmobacter</taxon>
    </lineage>
</organism>
<dbReference type="Pfam" id="PF04314">
    <property type="entry name" value="PCuAC"/>
    <property type="match status" value="1"/>
</dbReference>
<evidence type="ECO:0008006" key="4">
    <source>
        <dbReference type="Google" id="ProtNLM"/>
    </source>
</evidence>
<accession>A0A918TWP3</accession>
<reference evidence="2" key="2">
    <citation type="submission" date="2020-09" db="EMBL/GenBank/DDBJ databases">
        <authorList>
            <person name="Sun Q."/>
            <person name="Kim S."/>
        </authorList>
    </citation>
    <scope>NUCLEOTIDE SEQUENCE</scope>
    <source>
        <strain evidence="2">KCTC 23310</strain>
    </source>
</reference>
<keyword evidence="1" id="KW-0732">Signal</keyword>
<dbReference type="SUPFAM" id="SSF110087">
    <property type="entry name" value="DR1885-like metal-binding protein"/>
    <property type="match status" value="1"/>
</dbReference>
<gene>
    <name evidence="2" type="ORF">GCM10007315_34240</name>
</gene>
<dbReference type="AlphaFoldDB" id="A0A918TWP3"/>
<dbReference type="Proteomes" id="UP000638981">
    <property type="component" value="Unassembled WGS sequence"/>
</dbReference>
<reference evidence="2" key="1">
    <citation type="journal article" date="2014" name="Int. J. Syst. Evol. Microbiol.">
        <title>Complete genome sequence of Corynebacterium casei LMG S-19264T (=DSM 44701T), isolated from a smear-ripened cheese.</title>
        <authorList>
            <consortium name="US DOE Joint Genome Institute (JGI-PGF)"/>
            <person name="Walter F."/>
            <person name="Albersmeier A."/>
            <person name="Kalinowski J."/>
            <person name="Ruckert C."/>
        </authorList>
    </citation>
    <scope>NUCLEOTIDE SEQUENCE</scope>
    <source>
        <strain evidence="2">KCTC 23310</strain>
    </source>
</reference>
<comment type="caution">
    <text evidence="2">The sequence shown here is derived from an EMBL/GenBank/DDBJ whole genome shotgun (WGS) entry which is preliminary data.</text>
</comment>
<dbReference type="PANTHER" id="PTHR36302:SF1">
    <property type="entry name" value="COPPER CHAPERONE PCU(A)C"/>
    <property type="match status" value="1"/>
</dbReference>
<protein>
    <recommendedName>
        <fullName evidence="4">Copper chaperone PCu(A)C</fullName>
    </recommendedName>
</protein>
<feature type="signal peptide" evidence="1">
    <location>
        <begin position="1"/>
        <end position="23"/>
    </location>
</feature>
<dbReference type="Gene3D" id="2.60.40.1890">
    <property type="entry name" value="PCu(A)C copper chaperone"/>
    <property type="match status" value="1"/>
</dbReference>
<proteinExistence type="predicted"/>
<feature type="chain" id="PRO_5038023154" description="Copper chaperone PCu(A)C" evidence="1">
    <location>
        <begin position="24"/>
        <end position="154"/>
    </location>
</feature>
<name>A0A918TWP3_9RHOB</name>
<dbReference type="InterPro" id="IPR007410">
    <property type="entry name" value="LpqE-like"/>
</dbReference>
<keyword evidence="3" id="KW-1185">Reference proteome</keyword>
<sequence>MLPITKFAAAFAAVVAFALPSFAQNVSEAEISISDAYVVVNGPDSATAFMTVTHNVNSADRLISVGVDVGIAEMFVPMDDGLGGTYLKKAPSGFDLAANEVFVMSPGGNEMRLSNLLTDLKDGDKVKVSLSFEWAGVVWAEAVVDNSRAAAGTN</sequence>
<dbReference type="EMBL" id="BMYJ01000014">
    <property type="protein sequence ID" value="GHC66584.1"/>
    <property type="molecule type" value="Genomic_DNA"/>
</dbReference>
<evidence type="ECO:0000256" key="1">
    <source>
        <dbReference type="SAM" id="SignalP"/>
    </source>
</evidence>